<comment type="caution">
    <text evidence="10">Lacks conserved residue(s) required for the propagation of feature annotation.</text>
</comment>
<evidence type="ECO:0000256" key="3">
    <source>
        <dbReference type="ARBA" id="ARBA00022606"/>
    </source>
</evidence>
<evidence type="ECO:0000256" key="7">
    <source>
        <dbReference type="ARBA" id="ARBA00023136"/>
    </source>
</evidence>
<evidence type="ECO:0000256" key="6">
    <source>
        <dbReference type="ARBA" id="ARBA00022989"/>
    </source>
</evidence>
<dbReference type="PANTHER" id="PTHR21137:SF35">
    <property type="entry name" value="ODORANT RECEPTOR 19A-RELATED"/>
    <property type="match status" value="1"/>
</dbReference>
<protein>
    <recommendedName>
        <fullName evidence="10">Odorant receptor</fullName>
    </recommendedName>
</protein>
<proteinExistence type="inferred from homology"/>
<keyword evidence="12" id="KW-1185">Reference proteome</keyword>
<dbReference type="GO" id="GO:0004984">
    <property type="term" value="F:olfactory receptor activity"/>
    <property type="evidence" value="ECO:0007669"/>
    <property type="project" value="InterPro"/>
</dbReference>
<keyword evidence="8 10" id="KW-0675">Receptor</keyword>
<evidence type="ECO:0000313" key="12">
    <source>
        <dbReference type="Proteomes" id="UP001153712"/>
    </source>
</evidence>
<keyword evidence="6 10" id="KW-1133">Transmembrane helix</keyword>
<evidence type="ECO:0000256" key="4">
    <source>
        <dbReference type="ARBA" id="ARBA00022692"/>
    </source>
</evidence>
<dbReference type="Proteomes" id="UP001153712">
    <property type="component" value="Chromosome 5"/>
</dbReference>
<accession>A0A9N9TP15</accession>
<feature type="transmembrane region" description="Helical" evidence="10">
    <location>
        <begin position="177"/>
        <end position="198"/>
    </location>
</feature>
<feature type="transmembrane region" description="Helical" evidence="10">
    <location>
        <begin position="128"/>
        <end position="147"/>
    </location>
</feature>
<feature type="transmembrane region" description="Helical" evidence="10">
    <location>
        <begin position="258"/>
        <end position="278"/>
    </location>
</feature>
<dbReference type="GO" id="GO:0005886">
    <property type="term" value="C:plasma membrane"/>
    <property type="evidence" value="ECO:0007669"/>
    <property type="project" value="UniProtKB-SubCell"/>
</dbReference>
<evidence type="ECO:0000256" key="1">
    <source>
        <dbReference type="ARBA" id="ARBA00004651"/>
    </source>
</evidence>
<sequence length="383" mass="45017">MWPNSEIPMISKENDPLSFLEDLLPFKIFQQSTIFRLFVLAKLINDITLCLLFDYELILRQMDVKFIKQYYVLYALGAASFVIILQFCIWCPTVVKFPAQVREMGFNLKCAGDTLYQSILNECKAIKTVIYLNLFMSLLSSLLFFPFNGDEMRFNFIEFIFEKYNPRYKSFVKGINYLSSMLTGYTMLIPLMFCTHYVTHIKFQLLLLNEFVKKIKEESGVRDERYQRRISEKLKFCIYLNNKITRIHKAVMVINNPLGILMIFVSTLTFVSAAFFIVSDVSKESNFRMYAVLFTWFLQVLTYCTTAQSLTDRSEDICINAYNCPWICWNVKNRKNLLVFLINNLKPLKVTIYITETNHALLVKLWRLAYAVLTCLVKVNRNN</sequence>
<evidence type="ECO:0000256" key="9">
    <source>
        <dbReference type="ARBA" id="ARBA00023224"/>
    </source>
</evidence>
<evidence type="ECO:0000256" key="10">
    <source>
        <dbReference type="RuleBase" id="RU351113"/>
    </source>
</evidence>
<keyword evidence="7 10" id="KW-0472">Membrane</keyword>
<feature type="transmembrane region" description="Helical" evidence="10">
    <location>
        <begin position="71"/>
        <end position="95"/>
    </location>
</feature>
<dbReference type="PANTHER" id="PTHR21137">
    <property type="entry name" value="ODORANT RECEPTOR"/>
    <property type="match status" value="1"/>
</dbReference>
<comment type="similarity">
    <text evidence="10">Belongs to the insect chemoreceptor superfamily. Heteromeric odorant receptor channel (TC 1.A.69) family.</text>
</comment>
<keyword evidence="9 10" id="KW-0807">Transducer</keyword>
<evidence type="ECO:0000313" key="11">
    <source>
        <dbReference type="EMBL" id="CAG9861862.1"/>
    </source>
</evidence>
<dbReference type="OrthoDB" id="6769514at2759"/>
<feature type="transmembrane region" description="Helical" evidence="10">
    <location>
        <begin position="34"/>
        <end position="59"/>
    </location>
</feature>
<gene>
    <name evidence="11" type="ORF">PHYEVI_LOCUS8188</name>
</gene>
<keyword evidence="2" id="KW-1003">Cell membrane</keyword>
<name>A0A9N9TP15_PHYSR</name>
<dbReference type="GO" id="GO:0005549">
    <property type="term" value="F:odorant binding"/>
    <property type="evidence" value="ECO:0007669"/>
    <property type="project" value="InterPro"/>
</dbReference>
<dbReference type="GO" id="GO:0007165">
    <property type="term" value="P:signal transduction"/>
    <property type="evidence" value="ECO:0007669"/>
    <property type="project" value="UniProtKB-KW"/>
</dbReference>
<comment type="subcellular location">
    <subcellularLocation>
        <location evidence="1 10">Cell membrane</location>
        <topology evidence="1 10">Multi-pass membrane protein</topology>
    </subcellularLocation>
</comment>
<dbReference type="Pfam" id="PF02949">
    <property type="entry name" value="7tm_6"/>
    <property type="match status" value="1"/>
</dbReference>
<keyword evidence="4 10" id="KW-0812">Transmembrane</keyword>
<reference evidence="11" key="1">
    <citation type="submission" date="2022-01" db="EMBL/GenBank/DDBJ databases">
        <authorList>
            <person name="King R."/>
        </authorList>
    </citation>
    <scope>NUCLEOTIDE SEQUENCE</scope>
</reference>
<keyword evidence="5 10" id="KW-0552">Olfaction</keyword>
<keyword evidence="3 10" id="KW-0716">Sensory transduction</keyword>
<dbReference type="AlphaFoldDB" id="A0A9N9TP15"/>
<evidence type="ECO:0000256" key="5">
    <source>
        <dbReference type="ARBA" id="ARBA00022725"/>
    </source>
</evidence>
<organism evidence="11 12">
    <name type="scientific">Phyllotreta striolata</name>
    <name type="common">Striped flea beetle</name>
    <name type="synonym">Crioceris striolata</name>
    <dbReference type="NCBI Taxonomy" id="444603"/>
    <lineage>
        <taxon>Eukaryota</taxon>
        <taxon>Metazoa</taxon>
        <taxon>Ecdysozoa</taxon>
        <taxon>Arthropoda</taxon>
        <taxon>Hexapoda</taxon>
        <taxon>Insecta</taxon>
        <taxon>Pterygota</taxon>
        <taxon>Neoptera</taxon>
        <taxon>Endopterygota</taxon>
        <taxon>Coleoptera</taxon>
        <taxon>Polyphaga</taxon>
        <taxon>Cucujiformia</taxon>
        <taxon>Chrysomeloidea</taxon>
        <taxon>Chrysomelidae</taxon>
        <taxon>Galerucinae</taxon>
        <taxon>Alticini</taxon>
        <taxon>Phyllotreta</taxon>
    </lineage>
</organism>
<evidence type="ECO:0000256" key="8">
    <source>
        <dbReference type="ARBA" id="ARBA00023170"/>
    </source>
</evidence>
<dbReference type="InterPro" id="IPR004117">
    <property type="entry name" value="7tm6_olfct_rcpt"/>
</dbReference>
<dbReference type="EMBL" id="OU900098">
    <property type="protein sequence ID" value="CAG9861862.1"/>
    <property type="molecule type" value="Genomic_DNA"/>
</dbReference>
<evidence type="ECO:0000256" key="2">
    <source>
        <dbReference type="ARBA" id="ARBA00022475"/>
    </source>
</evidence>